<dbReference type="GeneID" id="70245157"/>
<evidence type="ECO:0000256" key="2">
    <source>
        <dbReference type="SAM" id="Phobius"/>
    </source>
</evidence>
<dbReference type="AlphaFoldDB" id="A0AAD4L3T0"/>
<keyword evidence="2" id="KW-0812">Transmembrane</keyword>
<protein>
    <submittedName>
        <fullName evidence="3">Uncharacterized protein</fullName>
    </submittedName>
</protein>
<keyword evidence="2" id="KW-0472">Membrane</keyword>
<evidence type="ECO:0000313" key="4">
    <source>
        <dbReference type="Proteomes" id="UP001201262"/>
    </source>
</evidence>
<name>A0AAD4L3T0_9EURO</name>
<feature type="region of interest" description="Disordered" evidence="1">
    <location>
        <begin position="160"/>
        <end position="180"/>
    </location>
</feature>
<sequence length="180" mass="20099">MIIGDVDDRRYSTSTQRQRMLKMRQASIRVKLILQMQWHPVLIVVIIATYTIYLASVLMHQKRFSEYDQNIVRTWFACLTSANGNAENCLALAEGIGPSQSELLTAIIILALSGVPGVIICSRLRMFRGWIDYINAKREGNATGPSCQNMDINFAVYSNTPSSSRGDSSSYTTTARKGLL</sequence>
<dbReference type="Proteomes" id="UP001201262">
    <property type="component" value="Unassembled WGS sequence"/>
</dbReference>
<gene>
    <name evidence="3" type="ORF">BGW36DRAFT_367448</name>
</gene>
<organism evidence="3 4">
    <name type="scientific">Talaromyces proteolyticus</name>
    <dbReference type="NCBI Taxonomy" id="1131652"/>
    <lineage>
        <taxon>Eukaryota</taxon>
        <taxon>Fungi</taxon>
        <taxon>Dikarya</taxon>
        <taxon>Ascomycota</taxon>
        <taxon>Pezizomycotina</taxon>
        <taxon>Eurotiomycetes</taxon>
        <taxon>Eurotiomycetidae</taxon>
        <taxon>Eurotiales</taxon>
        <taxon>Trichocomaceae</taxon>
        <taxon>Talaromyces</taxon>
        <taxon>Talaromyces sect. Bacilispori</taxon>
    </lineage>
</organism>
<dbReference type="EMBL" id="JAJTJA010000001">
    <property type="protein sequence ID" value="KAH8705383.1"/>
    <property type="molecule type" value="Genomic_DNA"/>
</dbReference>
<feature type="transmembrane region" description="Helical" evidence="2">
    <location>
        <begin position="38"/>
        <end position="59"/>
    </location>
</feature>
<evidence type="ECO:0000313" key="3">
    <source>
        <dbReference type="EMBL" id="KAH8705383.1"/>
    </source>
</evidence>
<keyword evidence="4" id="KW-1185">Reference proteome</keyword>
<reference evidence="3" key="1">
    <citation type="submission" date="2021-12" db="EMBL/GenBank/DDBJ databases">
        <title>Convergent genome expansion in fungi linked to evolution of root-endophyte symbiosis.</title>
        <authorList>
            <consortium name="DOE Joint Genome Institute"/>
            <person name="Ke Y.-H."/>
            <person name="Bonito G."/>
            <person name="Liao H.-L."/>
            <person name="Looney B."/>
            <person name="Rojas-Flechas A."/>
            <person name="Nash J."/>
            <person name="Hameed K."/>
            <person name="Schadt C."/>
            <person name="Martin F."/>
            <person name="Crous P.W."/>
            <person name="Miettinen O."/>
            <person name="Magnuson J.K."/>
            <person name="Labbe J."/>
            <person name="Jacobson D."/>
            <person name="Doktycz M.J."/>
            <person name="Veneault-Fourrey C."/>
            <person name="Kuo A."/>
            <person name="Mondo S."/>
            <person name="Calhoun S."/>
            <person name="Riley R."/>
            <person name="Ohm R."/>
            <person name="LaButti K."/>
            <person name="Andreopoulos B."/>
            <person name="Pangilinan J."/>
            <person name="Nolan M."/>
            <person name="Tritt A."/>
            <person name="Clum A."/>
            <person name="Lipzen A."/>
            <person name="Daum C."/>
            <person name="Barry K."/>
            <person name="Grigoriev I.V."/>
            <person name="Vilgalys R."/>
        </authorList>
    </citation>
    <scope>NUCLEOTIDE SEQUENCE</scope>
    <source>
        <strain evidence="3">PMI_201</strain>
    </source>
</reference>
<dbReference type="RefSeq" id="XP_046078004.1">
    <property type="nucleotide sequence ID" value="XM_046214870.1"/>
</dbReference>
<accession>A0AAD4L3T0</accession>
<feature type="compositionally biased region" description="Low complexity" evidence="1">
    <location>
        <begin position="160"/>
        <end position="174"/>
    </location>
</feature>
<evidence type="ECO:0000256" key="1">
    <source>
        <dbReference type="SAM" id="MobiDB-lite"/>
    </source>
</evidence>
<proteinExistence type="predicted"/>
<dbReference type="InterPro" id="IPR053247">
    <property type="entry name" value="GPCR_GPR1/git3-like"/>
</dbReference>
<dbReference type="PANTHER" id="PTHR42058:SF1">
    <property type="entry name" value="G-PROTEIN COUPLED RECEPTORS FAMILY 2 PROFILE 2 DOMAIN-CONTAINING PROTEIN"/>
    <property type="match status" value="1"/>
</dbReference>
<keyword evidence="2" id="KW-1133">Transmembrane helix</keyword>
<feature type="transmembrane region" description="Helical" evidence="2">
    <location>
        <begin position="103"/>
        <end position="121"/>
    </location>
</feature>
<dbReference type="PANTHER" id="PTHR42058">
    <property type="entry name" value="G_PROTEIN_RECEP_F2_4 DOMAIN-CONTAINING PROTEIN"/>
    <property type="match status" value="1"/>
</dbReference>
<comment type="caution">
    <text evidence="3">The sequence shown here is derived from an EMBL/GenBank/DDBJ whole genome shotgun (WGS) entry which is preliminary data.</text>
</comment>